<feature type="non-terminal residue" evidence="2">
    <location>
        <position position="41"/>
    </location>
</feature>
<keyword evidence="3" id="KW-1185">Reference proteome</keyword>
<gene>
    <name evidence="2" type="ORF">GMARGA_LOCUS35164</name>
</gene>
<feature type="compositionally biased region" description="Basic residues" evidence="1">
    <location>
        <begin position="15"/>
        <end position="24"/>
    </location>
</feature>
<reference evidence="2 3" key="1">
    <citation type="submission" date="2021-06" db="EMBL/GenBank/DDBJ databases">
        <authorList>
            <person name="Kallberg Y."/>
            <person name="Tangrot J."/>
            <person name="Rosling A."/>
        </authorList>
    </citation>
    <scope>NUCLEOTIDE SEQUENCE [LARGE SCALE GENOMIC DNA]</scope>
    <source>
        <strain evidence="2 3">120-4 pot B 10/14</strain>
    </source>
</reference>
<dbReference type="EMBL" id="CAJVQB010064231">
    <property type="protein sequence ID" value="CAG8840945.1"/>
    <property type="molecule type" value="Genomic_DNA"/>
</dbReference>
<accession>A0ABN7WW62</accession>
<evidence type="ECO:0000313" key="3">
    <source>
        <dbReference type="Proteomes" id="UP000789901"/>
    </source>
</evidence>
<name>A0ABN7WW62_GIGMA</name>
<feature type="region of interest" description="Disordered" evidence="1">
    <location>
        <begin position="1"/>
        <end position="41"/>
    </location>
</feature>
<feature type="compositionally biased region" description="Polar residues" evidence="1">
    <location>
        <begin position="1"/>
        <end position="14"/>
    </location>
</feature>
<proteinExistence type="predicted"/>
<evidence type="ECO:0000313" key="2">
    <source>
        <dbReference type="EMBL" id="CAG8840945.1"/>
    </source>
</evidence>
<dbReference type="Proteomes" id="UP000789901">
    <property type="component" value="Unassembled WGS sequence"/>
</dbReference>
<sequence length="41" mass="4885">MPIQRQYQQLNSRQNTKKNLKQRLKSVNMVKPTMTKKAPNN</sequence>
<evidence type="ECO:0000256" key="1">
    <source>
        <dbReference type="SAM" id="MobiDB-lite"/>
    </source>
</evidence>
<organism evidence="2 3">
    <name type="scientific">Gigaspora margarita</name>
    <dbReference type="NCBI Taxonomy" id="4874"/>
    <lineage>
        <taxon>Eukaryota</taxon>
        <taxon>Fungi</taxon>
        <taxon>Fungi incertae sedis</taxon>
        <taxon>Mucoromycota</taxon>
        <taxon>Glomeromycotina</taxon>
        <taxon>Glomeromycetes</taxon>
        <taxon>Diversisporales</taxon>
        <taxon>Gigasporaceae</taxon>
        <taxon>Gigaspora</taxon>
    </lineage>
</organism>
<protein>
    <submittedName>
        <fullName evidence="2">10999_t:CDS:1</fullName>
    </submittedName>
</protein>
<comment type="caution">
    <text evidence="2">The sequence shown here is derived from an EMBL/GenBank/DDBJ whole genome shotgun (WGS) entry which is preliminary data.</text>
</comment>